<dbReference type="EMBL" id="QRGP01000001">
    <property type="protein sequence ID" value="RDV07842.1"/>
    <property type="molecule type" value="Genomic_DNA"/>
</dbReference>
<dbReference type="SUPFAM" id="SSF53795">
    <property type="entry name" value="PEP carboxykinase-like"/>
    <property type="match status" value="1"/>
</dbReference>
<dbReference type="GO" id="GO:0006109">
    <property type="term" value="P:regulation of carbohydrate metabolic process"/>
    <property type="evidence" value="ECO:0007669"/>
    <property type="project" value="InterPro"/>
</dbReference>
<evidence type="ECO:0000313" key="2">
    <source>
        <dbReference type="EMBL" id="RDV07842.1"/>
    </source>
</evidence>
<sequence>MSNRIHATSVAIDGFGVAIIGKSGSGKSDLALRLIDRGAVLVCDDAINLIDQDGGPWIHVSPNIEGKLEVRGLGIVSTPYLEKAPLRLVVNLDLPPERHPISWPFRNIGNFATPELRLNAFEASAPIKVEQALQRLLDQQFIPVRQAGSAS</sequence>
<feature type="domain" description="HPr kinase/phosphorylase C-terminal" evidence="1">
    <location>
        <begin position="3"/>
        <end position="77"/>
    </location>
</feature>
<keyword evidence="3" id="KW-1185">Reference proteome</keyword>
<comment type="caution">
    <text evidence="2">The sequence shown here is derived from an EMBL/GenBank/DDBJ whole genome shotgun (WGS) entry which is preliminary data.</text>
</comment>
<evidence type="ECO:0000259" key="1">
    <source>
        <dbReference type="Pfam" id="PF07475"/>
    </source>
</evidence>
<accession>A0A371BJT4</accession>
<dbReference type="AlphaFoldDB" id="A0A371BJT4"/>
<reference evidence="3" key="1">
    <citation type="submission" date="2018-08" db="EMBL/GenBank/DDBJ databases">
        <authorList>
            <person name="Kim S.-J."/>
            <person name="Jung G.-Y."/>
        </authorList>
    </citation>
    <scope>NUCLEOTIDE SEQUENCE [LARGE SCALE GENOMIC DNA]</scope>
    <source>
        <strain evidence="3">GY_G</strain>
    </source>
</reference>
<dbReference type="Proteomes" id="UP000263833">
    <property type="component" value="Unassembled WGS sequence"/>
</dbReference>
<name>A0A371BJT4_9SPHN</name>
<dbReference type="Pfam" id="PF07475">
    <property type="entry name" value="Hpr_kinase_C"/>
    <property type="match status" value="1"/>
</dbReference>
<dbReference type="Gene3D" id="3.40.50.300">
    <property type="entry name" value="P-loop containing nucleotide triphosphate hydrolases"/>
    <property type="match status" value="1"/>
</dbReference>
<protein>
    <submittedName>
        <fullName evidence="2">Aldolase</fullName>
    </submittedName>
</protein>
<dbReference type="InterPro" id="IPR027417">
    <property type="entry name" value="P-loop_NTPase"/>
</dbReference>
<dbReference type="CDD" id="cd01918">
    <property type="entry name" value="HprK_C"/>
    <property type="match status" value="1"/>
</dbReference>
<organism evidence="2 3">
    <name type="scientific">Sphingorhabdus pulchriflava</name>
    <dbReference type="NCBI Taxonomy" id="2292257"/>
    <lineage>
        <taxon>Bacteria</taxon>
        <taxon>Pseudomonadati</taxon>
        <taxon>Pseudomonadota</taxon>
        <taxon>Alphaproteobacteria</taxon>
        <taxon>Sphingomonadales</taxon>
        <taxon>Sphingomonadaceae</taxon>
        <taxon>Sphingorhabdus</taxon>
    </lineage>
</organism>
<dbReference type="InterPro" id="IPR011104">
    <property type="entry name" value="Hpr_kin/Pase_C"/>
</dbReference>
<dbReference type="GO" id="GO:0005524">
    <property type="term" value="F:ATP binding"/>
    <property type="evidence" value="ECO:0007669"/>
    <property type="project" value="InterPro"/>
</dbReference>
<dbReference type="GO" id="GO:0000155">
    <property type="term" value="F:phosphorelay sensor kinase activity"/>
    <property type="evidence" value="ECO:0007669"/>
    <property type="project" value="InterPro"/>
</dbReference>
<dbReference type="OrthoDB" id="8326226at2"/>
<proteinExistence type="predicted"/>
<gene>
    <name evidence="2" type="ORF">DXH95_04545</name>
</gene>
<evidence type="ECO:0000313" key="3">
    <source>
        <dbReference type="Proteomes" id="UP000263833"/>
    </source>
</evidence>